<feature type="region of interest" description="Disordered" evidence="1">
    <location>
        <begin position="108"/>
        <end position="158"/>
    </location>
</feature>
<feature type="domain" description="PX" evidence="2">
    <location>
        <begin position="173"/>
        <end position="308"/>
    </location>
</feature>
<sequence length="313" mass="34871">MKKLKPLSQFLRAEGKPPIPTTAPLTLRSNVSTPTPTPAPVQIMPSNMNQNQFRTSDPHSFISPRNSSPTKGRNSFLHVVPEILDNIENATRDSGIYDAGALESYRSTLTSPSSFSTPHKSYSTNSTMSTTSSSTPTAISPSTPSLSSPNMNSIMLTPPPSYPQKNALTLPWPTTQSTITLSIPSHQIHQTHITYILLLNTPTGTYTSTHRYNDFARLDAKLDRLVLTRKSSSLPGKQVLSNMFGRYKSRSFIEARKMGLIKFIMKELRGLATVLEEYARIRGEIKVDVEVYRRDRVLRDFLGVEGGLDIEEW</sequence>
<evidence type="ECO:0000313" key="3">
    <source>
        <dbReference type="EMBL" id="GMI04764.1"/>
    </source>
</evidence>
<keyword evidence="4" id="KW-1185">Reference proteome</keyword>
<dbReference type="PROSITE" id="PS50195">
    <property type="entry name" value="PX"/>
    <property type="match status" value="1"/>
</dbReference>
<dbReference type="Pfam" id="PF00787">
    <property type="entry name" value="PX"/>
    <property type="match status" value="1"/>
</dbReference>
<comment type="caution">
    <text evidence="3">The sequence shown here is derived from an EMBL/GenBank/DDBJ whole genome shotgun (WGS) entry which is preliminary data.</text>
</comment>
<dbReference type="Proteomes" id="UP001165122">
    <property type="component" value="Unassembled WGS sequence"/>
</dbReference>
<evidence type="ECO:0000313" key="4">
    <source>
        <dbReference type="Proteomes" id="UP001165122"/>
    </source>
</evidence>
<evidence type="ECO:0000259" key="2">
    <source>
        <dbReference type="PROSITE" id="PS50195"/>
    </source>
</evidence>
<gene>
    <name evidence="3" type="ORF">TrLO_g13954</name>
</gene>
<feature type="compositionally biased region" description="Polar residues" evidence="1">
    <location>
        <begin position="23"/>
        <end position="34"/>
    </location>
</feature>
<dbReference type="Gene3D" id="3.30.1520.10">
    <property type="entry name" value="Phox-like domain"/>
    <property type="match status" value="1"/>
</dbReference>
<dbReference type="GO" id="GO:0035091">
    <property type="term" value="F:phosphatidylinositol binding"/>
    <property type="evidence" value="ECO:0007669"/>
    <property type="project" value="InterPro"/>
</dbReference>
<proteinExistence type="predicted"/>
<protein>
    <recommendedName>
        <fullName evidence="2">PX domain-containing protein</fullName>
    </recommendedName>
</protein>
<feature type="compositionally biased region" description="Low complexity" evidence="1">
    <location>
        <begin position="108"/>
        <end position="149"/>
    </location>
</feature>
<dbReference type="InterPro" id="IPR001683">
    <property type="entry name" value="PX_dom"/>
</dbReference>
<dbReference type="InterPro" id="IPR036871">
    <property type="entry name" value="PX_dom_sf"/>
</dbReference>
<accession>A0A9W7F663</accession>
<organism evidence="3 4">
    <name type="scientific">Triparma laevis f. longispina</name>
    <dbReference type="NCBI Taxonomy" id="1714387"/>
    <lineage>
        <taxon>Eukaryota</taxon>
        <taxon>Sar</taxon>
        <taxon>Stramenopiles</taxon>
        <taxon>Ochrophyta</taxon>
        <taxon>Bolidophyceae</taxon>
        <taxon>Parmales</taxon>
        <taxon>Triparmaceae</taxon>
        <taxon>Triparma</taxon>
    </lineage>
</organism>
<name>A0A9W7F663_9STRA</name>
<feature type="region of interest" description="Disordered" evidence="1">
    <location>
        <begin position="1"/>
        <end position="34"/>
    </location>
</feature>
<reference evidence="4" key="1">
    <citation type="journal article" date="2023" name="Commun. Biol.">
        <title>Genome analysis of Parmales, the sister group of diatoms, reveals the evolutionary specialization of diatoms from phago-mixotrophs to photoautotrophs.</title>
        <authorList>
            <person name="Ban H."/>
            <person name="Sato S."/>
            <person name="Yoshikawa S."/>
            <person name="Yamada K."/>
            <person name="Nakamura Y."/>
            <person name="Ichinomiya M."/>
            <person name="Sato N."/>
            <person name="Blanc-Mathieu R."/>
            <person name="Endo H."/>
            <person name="Kuwata A."/>
            <person name="Ogata H."/>
        </authorList>
    </citation>
    <scope>NUCLEOTIDE SEQUENCE [LARGE SCALE GENOMIC DNA]</scope>
    <source>
        <strain evidence="4">NIES 3700</strain>
    </source>
</reference>
<dbReference type="EMBL" id="BRXW01000077">
    <property type="protein sequence ID" value="GMI04764.1"/>
    <property type="molecule type" value="Genomic_DNA"/>
</dbReference>
<dbReference type="OrthoDB" id="10645910at2759"/>
<dbReference type="AlphaFoldDB" id="A0A9W7F663"/>
<evidence type="ECO:0000256" key="1">
    <source>
        <dbReference type="SAM" id="MobiDB-lite"/>
    </source>
</evidence>
<dbReference type="SUPFAM" id="SSF64268">
    <property type="entry name" value="PX domain"/>
    <property type="match status" value="1"/>
</dbReference>